<sequence length="267" mass="28843">MRTLLIDNDIDRGESLRRALTGDGFSVDWVRDAQAGQLAFNGAYYALVLIAVGLPGVGGIEVLKTIRSRGETVPVMTLAEPTDDACVRSLDNGADDCLHSALEMVEVLARIRAVLRRRAGHATSRIGSDALSLDLDTRTLCFMGTAAPLSVREFALMHALLERPGLLLSRAQLEDRLYGWGKEVESNALDVLIHQIRKRFGRSAIVNVRGGGWMSGGASPDSSGVSDRRTRAPASKRADREARPTAAMLHAKTGSLAIERAAKWVTV</sequence>
<proteinExistence type="predicted"/>
<dbReference type="PANTHER" id="PTHR48111">
    <property type="entry name" value="REGULATOR OF RPOS"/>
    <property type="match status" value="1"/>
</dbReference>
<dbReference type="Gene3D" id="1.10.10.10">
    <property type="entry name" value="Winged helix-like DNA-binding domain superfamily/Winged helix DNA-binding domain"/>
    <property type="match status" value="1"/>
</dbReference>
<keyword evidence="11" id="KW-1185">Reference proteome</keyword>
<name>A0A892ICP6_9BURK</name>
<dbReference type="PROSITE" id="PS51755">
    <property type="entry name" value="OMPR_PHOB"/>
    <property type="match status" value="1"/>
</dbReference>
<dbReference type="GO" id="GO:0006355">
    <property type="term" value="P:regulation of DNA-templated transcription"/>
    <property type="evidence" value="ECO:0007669"/>
    <property type="project" value="InterPro"/>
</dbReference>
<dbReference type="SUPFAM" id="SSF46894">
    <property type="entry name" value="C-terminal effector domain of the bipartite response regulators"/>
    <property type="match status" value="1"/>
</dbReference>
<dbReference type="Gene3D" id="3.40.50.2300">
    <property type="match status" value="1"/>
</dbReference>
<dbReference type="InterPro" id="IPR016032">
    <property type="entry name" value="Sig_transdc_resp-reg_C-effctor"/>
</dbReference>
<gene>
    <name evidence="10" type="ORF">I6K02_18715</name>
</gene>
<evidence type="ECO:0000256" key="6">
    <source>
        <dbReference type="SAM" id="MobiDB-lite"/>
    </source>
</evidence>
<evidence type="ECO:0000256" key="1">
    <source>
        <dbReference type="ARBA" id="ARBA00023015"/>
    </source>
</evidence>
<keyword evidence="2 5" id="KW-0238">DNA-binding</keyword>
<evidence type="ECO:0000256" key="3">
    <source>
        <dbReference type="ARBA" id="ARBA00023163"/>
    </source>
</evidence>
<dbReference type="InterPro" id="IPR039420">
    <property type="entry name" value="WalR-like"/>
</dbReference>
<evidence type="ECO:0000313" key="10">
    <source>
        <dbReference type="EMBL" id="QRO80736.1"/>
    </source>
</evidence>
<feature type="region of interest" description="Disordered" evidence="6">
    <location>
        <begin position="216"/>
        <end position="245"/>
    </location>
</feature>
<dbReference type="InterPro" id="IPR011006">
    <property type="entry name" value="CheY-like_superfamily"/>
</dbReference>
<keyword evidence="3" id="KW-0804">Transcription</keyword>
<comment type="caution">
    <text evidence="4">Lacks conserved residue(s) required for the propagation of feature annotation.</text>
</comment>
<dbReference type="Proteomes" id="UP000625568">
    <property type="component" value="Chromosome 2"/>
</dbReference>
<feature type="transmembrane region" description="Helical" evidence="7">
    <location>
        <begin position="43"/>
        <end position="63"/>
    </location>
</feature>
<organism evidence="10 11">
    <name type="scientific">Burkholderia dolosa</name>
    <dbReference type="NCBI Taxonomy" id="152500"/>
    <lineage>
        <taxon>Bacteria</taxon>
        <taxon>Pseudomonadati</taxon>
        <taxon>Pseudomonadota</taxon>
        <taxon>Betaproteobacteria</taxon>
        <taxon>Burkholderiales</taxon>
        <taxon>Burkholderiaceae</taxon>
        <taxon>Burkholderia</taxon>
        <taxon>Burkholderia cepacia complex</taxon>
    </lineage>
</organism>
<evidence type="ECO:0000259" key="9">
    <source>
        <dbReference type="PROSITE" id="PS51755"/>
    </source>
</evidence>
<dbReference type="Gene3D" id="6.10.250.690">
    <property type="match status" value="1"/>
</dbReference>
<keyword evidence="1" id="KW-0805">Transcription regulation</keyword>
<dbReference type="AlphaFoldDB" id="A0A892ICP6"/>
<reference evidence="10 11" key="1">
    <citation type="submission" date="2021-02" db="EMBL/GenBank/DDBJ databases">
        <title>FDA dAtabase for Regulatory Grade micrObial Sequences (FDA-ARGOS): Supporting development and validation of Infectious Disease Dx tests.</title>
        <authorList>
            <person name="Minogue T."/>
            <person name="Wolcott M."/>
            <person name="Wasieloski L."/>
            <person name="Aguilar W."/>
            <person name="Moore D."/>
            <person name="Jaissle J."/>
            <person name="Tallon L."/>
            <person name="Sadzewicz L."/>
            <person name="Zhao X."/>
            <person name="Boylan J."/>
            <person name="Ott S."/>
            <person name="Bowen H."/>
            <person name="Vavikolanu K."/>
            <person name="Mehta A."/>
            <person name="Aluvathingal J."/>
            <person name="Nadendla S."/>
            <person name="Yan Y."/>
            <person name="Sichtig H."/>
        </authorList>
    </citation>
    <scope>NUCLEOTIDE SEQUENCE [LARGE SCALE GENOMIC DNA]</scope>
    <source>
        <strain evidence="10 11">FDAARGOS_1272</strain>
    </source>
</reference>
<dbReference type="InterPro" id="IPR036388">
    <property type="entry name" value="WH-like_DNA-bd_sf"/>
</dbReference>
<evidence type="ECO:0000256" key="4">
    <source>
        <dbReference type="PROSITE-ProRule" id="PRU00169"/>
    </source>
</evidence>
<accession>A0A892ICP6</accession>
<protein>
    <submittedName>
        <fullName evidence="10">Response regulator transcription factor</fullName>
    </submittedName>
</protein>
<feature type="compositionally biased region" description="Basic and acidic residues" evidence="6">
    <location>
        <begin position="226"/>
        <end position="243"/>
    </location>
</feature>
<dbReference type="SMART" id="SM00448">
    <property type="entry name" value="REC"/>
    <property type="match status" value="1"/>
</dbReference>
<dbReference type="GO" id="GO:0000156">
    <property type="term" value="F:phosphorelay response regulator activity"/>
    <property type="evidence" value="ECO:0007669"/>
    <property type="project" value="TreeGrafter"/>
</dbReference>
<dbReference type="Pfam" id="PF00486">
    <property type="entry name" value="Trans_reg_C"/>
    <property type="match status" value="1"/>
</dbReference>
<feature type="domain" description="OmpR/PhoB-type" evidence="9">
    <location>
        <begin position="121"/>
        <end position="217"/>
    </location>
</feature>
<evidence type="ECO:0000256" key="7">
    <source>
        <dbReference type="SAM" id="Phobius"/>
    </source>
</evidence>
<dbReference type="Pfam" id="PF00072">
    <property type="entry name" value="Response_reg"/>
    <property type="match status" value="1"/>
</dbReference>
<dbReference type="GO" id="GO:0032993">
    <property type="term" value="C:protein-DNA complex"/>
    <property type="evidence" value="ECO:0007669"/>
    <property type="project" value="TreeGrafter"/>
</dbReference>
<keyword evidence="7" id="KW-0472">Membrane</keyword>
<dbReference type="InterPro" id="IPR001789">
    <property type="entry name" value="Sig_transdc_resp-reg_receiver"/>
</dbReference>
<keyword evidence="7" id="KW-1133">Transmembrane helix</keyword>
<evidence type="ECO:0000256" key="2">
    <source>
        <dbReference type="ARBA" id="ARBA00023125"/>
    </source>
</evidence>
<keyword evidence="7" id="KW-0812">Transmembrane</keyword>
<evidence type="ECO:0000259" key="8">
    <source>
        <dbReference type="PROSITE" id="PS50110"/>
    </source>
</evidence>
<evidence type="ECO:0000256" key="5">
    <source>
        <dbReference type="PROSITE-ProRule" id="PRU01091"/>
    </source>
</evidence>
<dbReference type="EMBL" id="CP069483">
    <property type="protein sequence ID" value="QRO80736.1"/>
    <property type="molecule type" value="Genomic_DNA"/>
</dbReference>
<dbReference type="SUPFAM" id="SSF52172">
    <property type="entry name" value="CheY-like"/>
    <property type="match status" value="1"/>
</dbReference>
<evidence type="ECO:0000313" key="11">
    <source>
        <dbReference type="Proteomes" id="UP000625568"/>
    </source>
</evidence>
<feature type="domain" description="Response regulatory" evidence="8">
    <location>
        <begin position="2"/>
        <end position="115"/>
    </location>
</feature>
<dbReference type="PANTHER" id="PTHR48111:SF67">
    <property type="entry name" value="TRANSCRIPTIONAL REGULATORY PROTEIN TCTD"/>
    <property type="match status" value="1"/>
</dbReference>
<dbReference type="GO" id="GO:0000976">
    <property type="term" value="F:transcription cis-regulatory region binding"/>
    <property type="evidence" value="ECO:0007669"/>
    <property type="project" value="TreeGrafter"/>
</dbReference>
<dbReference type="InterPro" id="IPR001867">
    <property type="entry name" value="OmpR/PhoB-type_DNA-bd"/>
</dbReference>
<dbReference type="CDD" id="cd00383">
    <property type="entry name" value="trans_reg_C"/>
    <property type="match status" value="1"/>
</dbReference>
<dbReference type="GO" id="GO:0005829">
    <property type="term" value="C:cytosol"/>
    <property type="evidence" value="ECO:0007669"/>
    <property type="project" value="TreeGrafter"/>
</dbReference>
<feature type="DNA-binding region" description="OmpR/PhoB-type" evidence="5">
    <location>
        <begin position="121"/>
        <end position="217"/>
    </location>
</feature>
<dbReference type="SMART" id="SM00862">
    <property type="entry name" value="Trans_reg_C"/>
    <property type="match status" value="1"/>
</dbReference>
<dbReference type="PROSITE" id="PS50110">
    <property type="entry name" value="RESPONSE_REGULATORY"/>
    <property type="match status" value="1"/>
</dbReference>